<reference evidence="2 3" key="1">
    <citation type="journal article" date="2013" name="Genome Announc.">
        <title>Draft Genome Sequence of Desulfotignum phosphitoxidans DSM 13687 Strain FiPS-3.</title>
        <authorList>
            <person name="Poehlein A."/>
            <person name="Daniel R."/>
            <person name="Simeonova D.D."/>
        </authorList>
    </citation>
    <scope>NUCLEOTIDE SEQUENCE [LARGE SCALE GENOMIC DNA]</scope>
    <source>
        <strain evidence="2 3">DSM 13687</strain>
    </source>
</reference>
<dbReference type="AlphaFoldDB" id="S0G028"/>
<keyword evidence="3" id="KW-1185">Reference proteome</keyword>
<dbReference type="OrthoDB" id="9797723at2"/>
<proteinExistence type="predicted"/>
<gene>
    <name evidence="2" type="ORF">Dpo_3c04050</name>
</gene>
<organism evidence="2 3">
    <name type="scientific">Desulfotignum phosphitoxidans DSM 13687</name>
    <dbReference type="NCBI Taxonomy" id="1286635"/>
    <lineage>
        <taxon>Bacteria</taxon>
        <taxon>Pseudomonadati</taxon>
        <taxon>Thermodesulfobacteriota</taxon>
        <taxon>Desulfobacteria</taxon>
        <taxon>Desulfobacterales</taxon>
        <taxon>Desulfobacteraceae</taxon>
        <taxon>Desulfotignum</taxon>
    </lineage>
</organism>
<protein>
    <submittedName>
        <fullName evidence="2">Plasmid stabilization system protein</fullName>
    </submittedName>
</protein>
<dbReference type="PANTHER" id="PTHR38813">
    <property type="match status" value="1"/>
</dbReference>
<dbReference type="PANTHER" id="PTHR38813:SF1">
    <property type="entry name" value="TOXIN RELE1-RELATED"/>
    <property type="match status" value="1"/>
</dbReference>
<evidence type="ECO:0000313" key="3">
    <source>
        <dbReference type="Proteomes" id="UP000014216"/>
    </source>
</evidence>
<dbReference type="EMBL" id="APJX01000003">
    <property type="protein sequence ID" value="EMS80260.1"/>
    <property type="molecule type" value="Genomic_DNA"/>
</dbReference>
<dbReference type="Pfam" id="PF05016">
    <property type="entry name" value="ParE_toxin"/>
    <property type="match status" value="1"/>
</dbReference>
<evidence type="ECO:0000256" key="1">
    <source>
        <dbReference type="ARBA" id="ARBA00022649"/>
    </source>
</evidence>
<dbReference type="Proteomes" id="UP000014216">
    <property type="component" value="Unassembled WGS sequence"/>
</dbReference>
<evidence type="ECO:0000313" key="2">
    <source>
        <dbReference type="EMBL" id="EMS80260.1"/>
    </source>
</evidence>
<dbReference type="RefSeq" id="WP_006965616.1">
    <property type="nucleotide sequence ID" value="NZ_APJX01000003.1"/>
</dbReference>
<accession>S0G028</accession>
<dbReference type="InterPro" id="IPR007712">
    <property type="entry name" value="RelE/ParE_toxin"/>
</dbReference>
<name>S0G028_9BACT</name>
<dbReference type="InterPro" id="IPR052747">
    <property type="entry name" value="TA_system_RelE_toxin"/>
</dbReference>
<dbReference type="Gene3D" id="3.30.2310.20">
    <property type="entry name" value="RelE-like"/>
    <property type="match status" value="1"/>
</dbReference>
<keyword evidence="1" id="KW-1277">Toxin-antitoxin system</keyword>
<dbReference type="SUPFAM" id="SSF143011">
    <property type="entry name" value="RelE-like"/>
    <property type="match status" value="1"/>
</dbReference>
<dbReference type="InterPro" id="IPR035093">
    <property type="entry name" value="RelE/ParE_toxin_dom_sf"/>
</dbReference>
<comment type="caution">
    <text evidence="2">The sequence shown here is derived from an EMBL/GenBank/DDBJ whole genome shotgun (WGS) entry which is preliminary data.</text>
</comment>
<sequence length="86" mass="10612">MKTITWKNRARKQLKKIPKNYRLKILDSVSRLKDFPACDDLDIIHLTNHRYGYRLRIARYRVFFDNKETLKIIEIQEVKKRDDRTY</sequence>